<feature type="transmembrane region" description="Helical" evidence="1">
    <location>
        <begin position="60"/>
        <end position="77"/>
    </location>
</feature>
<dbReference type="OrthoDB" id="8547959at2"/>
<reference evidence="2 3" key="1">
    <citation type="submission" date="2016-10" db="EMBL/GenBank/DDBJ databases">
        <authorList>
            <person name="de Groot N.N."/>
        </authorList>
    </citation>
    <scope>NUCLEOTIDE SEQUENCE [LARGE SCALE GENOMIC DNA]</scope>
    <source>
        <strain evidence="2 3">Nm22</strain>
    </source>
</reference>
<evidence type="ECO:0000313" key="3">
    <source>
        <dbReference type="Proteomes" id="UP000199459"/>
    </source>
</evidence>
<dbReference type="STRING" id="917.SAMN05216326_10334"/>
<dbReference type="RefSeq" id="WP_090630689.1">
    <property type="nucleotide sequence ID" value="NZ_FOCP01000008.1"/>
</dbReference>
<dbReference type="AlphaFoldDB" id="A0A1H8E499"/>
<sequence>MIELLGWTGVVICFVLMLYHRYMHTNYDQVYAYIRKKYAEDNDQADFPSKEDHARYSRKYSIYTIFFACLLIILNFFR</sequence>
<evidence type="ECO:0000313" key="2">
    <source>
        <dbReference type="EMBL" id="SEN14312.1"/>
    </source>
</evidence>
<proteinExistence type="predicted"/>
<evidence type="ECO:0000256" key="1">
    <source>
        <dbReference type="SAM" id="Phobius"/>
    </source>
</evidence>
<keyword evidence="1" id="KW-0472">Membrane</keyword>
<name>A0A1H8E499_9PROT</name>
<dbReference type="Proteomes" id="UP000199459">
    <property type="component" value="Unassembled WGS sequence"/>
</dbReference>
<accession>A0A1H8E499</accession>
<dbReference type="EMBL" id="FOCP01000008">
    <property type="protein sequence ID" value="SEN14312.1"/>
    <property type="molecule type" value="Genomic_DNA"/>
</dbReference>
<organism evidence="2 3">
    <name type="scientific">Nitrosomonas marina</name>
    <dbReference type="NCBI Taxonomy" id="917"/>
    <lineage>
        <taxon>Bacteria</taxon>
        <taxon>Pseudomonadati</taxon>
        <taxon>Pseudomonadota</taxon>
        <taxon>Betaproteobacteria</taxon>
        <taxon>Nitrosomonadales</taxon>
        <taxon>Nitrosomonadaceae</taxon>
        <taxon>Nitrosomonas</taxon>
    </lineage>
</organism>
<feature type="transmembrane region" description="Helical" evidence="1">
    <location>
        <begin position="6"/>
        <end position="22"/>
    </location>
</feature>
<gene>
    <name evidence="2" type="ORF">SAMN05216325_108121</name>
</gene>
<protein>
    <submittedName>
        <fullName evidence="2">Uncharacterized protein</fullName>
    </submittedName>
</protein>
<keyword evidence="1" id="KW-0812">Transmembrane</keyword>
<keyword evidence="1" id="KW-1133">Transmembrane helix</keyword>